<dbReference type="AlphaFoldDB" id="A0A919CBT3"/>
<dbReference type="Pfam" id="PF00392">
    <property type="entry name" value="GntR"/>
    <property type="match status" value="1"/>
</dbReference>
<dbReference type="InterPro" id="IPR036388">
    <property type="entry name" value="WH-like_DNA-bd_sf"/>
</dbReference>
<feature type="domain" description="HTH gntR-type" evidence="5">
    <location>
        <begin position="39"/>
        <end position="107"/>
    </location>
</feature>
<proteinExistence type="predicted"/>
<feature type="region of interest" description="Disordered" evidence="4">
    <location>
        <begin position="1"/>
        <end position="36"/>
    </location>
</feature>
<dbReference type="RefSeq" id="WP_189827287.1">
    <property type="nucleotide sequence ID" value="NZ_BMVC01000009.1"/>
</dbReference>
<organism evidence="6 7">
    <name type="scientific">Streptomyces finlayi</name>
    <dbReference type="NCBI Taxonomy" id="67296"/>
    <lineage>
        <taxon>Bacteria</taxon>
        <taxon>Bacillati</taxon>
        <taxon>Actinomycetota</taxon>
        <taxon>Actinomycetes</taxon>
        <taxon>Kitasatosporales</taxon>
        <taxon>Streptomycetaceae</taxon>
        <taxon>Streptomyces</taxon>
    </lineage>
</organism>
<feature type="compositionally biased region" description="Basic and acidic residues" evidence="4">
    <location>
        <begin position="25"/>
        <end position="35"/>
    </location>
</feature>
<sequence length="266" mass="28593">MVLSDSRTTPGGAPTSGTAPSGDPSGDRGDRDGLVPRRVSATDVVLAHLRAAIESGELAVGDKLPTEAELGRRHDVSRSVVREALRTLQALGLTASRAGKGTYVLSPRPNPVFGSYSARDLLEVRRHVEIPAAGYAASRRTQDDIDHLLTLIERMERETDSTAWVALDSLFHLAVAGASGNPVFQKIIEEIRDALARQSSFLNRLGDRRRQSEAEHRALIEAIVEGSEGAAVHAMAAHLERVETALHAIVRPGTAHTPHEGEAIHE</sequence>
<dbReference type="PANTHER" id="PTHR43537">
    <property type="entry name" value="TRANSCRIPTIONAL REGULATOR, GNTR FAMILY"/>
    <property type="match status" value="1"/>
</dbReference>
<keyword evidence="3" id="KW-0804">Transcription</keyword>
<dbReference type="PRINTS" id="PR00035">
    <property type="entry name" value="HTHGNTR"/>
</dbReference>
<dbReference type="InterPro" id="IPR036390">
    <property type="entry name" value="WH_DNA-bd_sf"/>
</dbReference>
<feature type="compositionally biased region" description="Low complexity" evidence="4">
    <location>
        <begin position="8"/>
        <end position="24"/>
    </location>
</feature>
<dbReference type="Gene3D" id="1.10.10.10">
    <property type="entry name" value="Winged helix-like DNA-binding domain superfamily/Winged helix DNA-binding domain"/>
    <property type="match status" value="1"/>
</dbReference>
<dbReference type="InterPro" id="IPR008920">
    <property type="entry name" value="TF_FadR/GntR_C"/>
</dbReference>
<dbReference type="SMART" id="SM00345">
    <property type="entry name" value="HTH_GNTR"/>
    <property type="match status" value="1"/>
</dbReference>
<name>A0A919CBT3_9ACTN</name>
<comment type="caution">
    <text evidence="6">The sequence shown here is derived from an EMBL/GenBank/DDBJ whole genome shotgun (WGS) entry which is preliminary data.</text>
</comment>
<dbReference type="SUPFAM" id="SSF46785">
    <property type="entry name" value="Winged helix' DNA-binding domain"/>
    <property type="match status" value="1"/>
</dbReference>
<dbReference type="PANTHER" id="PTHR43537:SF5">
    <property type="entry name" value="UXU OPERON TRANSCRIPTIONAL REGULATOR"/>
    <property type="match status" value="1"/>
</dbReference>
<evidence type="ECO:0000256" key="4">
    <source>
        <dbReference type="SAM" id="MobiDB-lite"/>
    </source>
</evidence>
<reference evidence="6" key="1">
    <citation type="journal article" date="2014" name="Int. J. Syst. Evol. Microbiol.">
        <title>Complete genome sequence of Corynebacterium casei LMG S-19264T (=DSM 44701T), isolated from a smear-ripened cheese.</title>
        <authorList>
            <consortium name="US DOE Joint Genome Institute (JGI-PGF)"/>
            <person name="Walter F."/>
            <person name="Albersmeier A."/>
            <person name="Kalinowski J."/>
            <person name="Ruckert C."/>
        </authorList>
    </citation>
    <scope>NUCLEOTIDE SEQUENCE</scope>
    <source>
        <strain evidence="6">JCM 4637</strain>
    </source>
</reference>
<dbReference type="Gene3D" id="1.20.120.530">
    <property type="entry name" value="GntR ligand-binding domain-like"/>
    <property type="match status" value="1"/>
</dbReference>
<evidence type="ECO:0000313" key="7">
    <source>
        <dbReference type="Proteomes" id="UP000638353"/>
    </source>
</evidence>
<dbReference type="Proteomes" id="UP000638353">
    <property type="component" value="Unassembled WGS sequence"/>
</dbReference>
<evidence type="ECO:0000256" key="1">
    <source>
        <dbReference type="ARBA" id="ARBA00023015"/>
    </source>
</evidence>
<dbReference type="GO" id="GO:0003700">
    <property type="term" value="F:DNA-binding transcription factor activity"/>
    <property type="evidence" value="ECO:0007669"/>
    <property type="project" value="InterPro"/>
</dbReference>
<evidence type="ECO:0000313" key="6">
    <source>
        <dbReference type="EMBL" id="GHD01371.1"/>
    </source>
</evidence>
<dbReference type="GO" id="GO:0003677">
    <property type="term" value="F:DNA binding"/>
    <property type="evidence" value="ECO:0007669"/>
    <property type="project" value="UniProtKB-KW"/>
</dbReference>
<dbReference type="EMBL" id="BMVC01000009">
    <property type="protein sequence ID" value="GHD01371.1"/>
    <property type="molecule type" value="Genomic_DNA"/>
</dbReference>
<dbReference type="PROSITE" id="PS50949">
    <property type="entry name" value="HTH_GNTR"/>
    <property type="match status" value="1"/>
</dbReference>
<evidence type="ECO:0000259" key="5">
    <source>
        <dbReference type="PROSITE" id="PS50949"/>
    </source>
</evidence>
<dbReference type="SUPFAM" id="SSF48008">
    <property type="entry name" value="GntR ligand-binding domain-like"/>
    <property type="match status" value="1"/>
</dbReference>
<dbReference type="CDD" id="cd07377">
    <property type="entry name" value="WHTH_GntR"/>
    <property type="match status" value="1"/>
</dbReference>
<dbReference type="InterPro" id="IPR000524">
    <property type="entry name" value="Tscrpt_reg_HTH_GntR"/>
</dbReference>
<keyword evidence="2" id="KW-0238">DNA-binding</keyword>
<reference evidence="6" key="2">
    <citation type="submission" date="2020-09" db="EMBL/GenBank/DDBJ databases">
        <authorList>
            <person name="Sun Q."/>
            <person name="Ohkuma M."/>
        </authorList>
    </citation>
    <scope>NUCLEOTIDE SEQUENCE</scope>
    <source>
        <strain evidence="6">JCM 4637</strain>
    </source>
</reference>
<evidence type="ECO:0000256" key="3">
    <source>
        <dbReference type="ARBA" id="ARBA00023163"/>
    </source>
</evidence>
<gene>
    <name evidence="6" type="ORF">GCM10010334_46980</name>
</gene>
<dbReference type="Pfam" id="PF07729">
    <property type="entry name" value="FCD"/>
    <property type="match status" value="1"/>
</dbReference>
<dbReference type="SMART" id="SM00895">
    <property type="entry name" value="FCD"/>
    <property type="match status" value="1"/>
</dbReference>
<protein>
    <submittedName>
        <fullName evidence="6">GntR family transcriptional regulator</fullName>
    </submittedName>
</protein>
<evidence type="ECO:0000256" key="2">
    <source>
        <dbReference type="ARBA" id="ARBA00023125"/>
    </source>
</evidence>
<accession>A0A919CBT3</accession>
<keyword evidence="1" id="KW-0805">Transcription regulation</keyword>
<dbReference type="InterPro" id="IPR011711">
    <property type="entry name" value="GntR_C"/>
</dbReference>